<keyword evidence="3" id="KW-1185">Reference proteome</keyword>
<reference evidence="2 3" key="1">
    <citation type="submission" date="2016-04" db="EMBL/GenBank/DDBJ databases">
        <title>Evolutionary innovation and constraint leading to complex multicellularity in the Ascomycota.</title>
        <authorList>
            <person name="Cisse O."/>
            <person name="Nguyen A."/>
            <person name="Hewitt D.A."/>
            <person name="Jedd G."/>
            <person name="Stajich J.E."/>
        </authorList>
    </citation>
    <scope>NUCLEOTIDE SEQUENCE [LARGE SCALE GENOMIC DNA]</scope>
    <source>
        <strain evidence="2 3">DAH-3</strain>
    </source>
</reference>
<gene>
    <name evidence="2" type="ORF">NEOLI_004255</name>
</gene>
<dbReference type="AlphaFoldDB" id="A0A1U7LU47"/>
<dbReference type="OMA" id="FASIIWG"/>
<keyword evidence="1" id="KW-0812">Transmembrane</keyword>
<dbReference type="PANTHER" id="PTHR35179:SF1">
    <property type="entry name" value="INTEGRAL MEMBRANE PROTEIN"/>
    <property type="match status" value="1"/>
</dbReference>
<feature type="transmembrane region" description="Helical" evidence="1">
    <location>
        <begin position="89"/>
        <end position="114"/>
    </location>
</feature>
<dbReference type="PANTHER" id="PTHR35179">
    <property type="entry name" value="PROTEIN CBG02620"/>
    <property type="match status" value="1"/>
</dbReference>
<evidence type="ECO:0000256" key="1">
    <source>
        <dbReference type="SAM" id="Phobius"/>
    </source>
</evidence>
<evidence type="ECO:0000313" key="3">
    <source>
        <dbReference type="Proteomes" id="UP000186594"/>
    </source>
</evidence>
<dbReference type="EMBL" id="LXFE01000249">
    <property type="protein sequence ID" value="OLL26041.1"/>
    <property type="molecule type" value="Genomic_DNA"/>
</dbReference>
<keyword evidence="1" id="KW-1133">Transmembrane helix</keyword>
<feature type="transmembrane region" description="Helical" evidence="1">
    <location>
        <begin position="209"/>
        <end position="226"/>
    </location>
</feature>
<evidence type="ECO:0000313" key="2">
    <source>
        <dbReference type="EMBL" id="OLL26041.1"/>
    </source>
</evidence>
<feature type="transmembrane region" description="Helical" evidence="1">
    <location>
        <begin position="179"/>
        <end position="197"/>
    </location>
</feature>
<protein>
    <submittedName>
        <fullName evidence="2">Uncharacterized protein</fullName>
    </submittedName>
</protein>
<name>A0A1U7LU47_NEOID</name>
<feature type="transmembrane region" description="Helical" evidence="1">
    <location>
        <begin position="58"/>
        <end position="83"/>
    </location>
</feature>
<feature type="transmembrane region" description="Helical" evidence="1">
    <location>
        <begin position="126"/>
        <end position="149"/>
    </location>
</feature>
<dbReference type="OrthoDB" id="3205825at2759"/>
<comment type="caution">
    <text evidence="2">The sequence shown here is derived from an EMBL/GenBank/DDBJ whole genome shotgun (WGS) entry which is preliminary data.</text>
</comment>
<feature type="transmembrane region" description="Helical" evidence="1">
    <location>
        <begin position="25"/>
        <end position="46"/>
    </location>
</feature>
<sequence>MVKFSFAGPSLVLNTRREQVHASDIIIATLTFGWTCGFGHFVLWHVIKQTQRTEKFNLYIFMCWAEYAVCAIFAVICWLHILGVIPPSFIFFFSILTCWALQVQFLLQIIVNRLCILQRNNQKRILLKAGVATLITAVNITVYCIWVPARLNISAKYIAINAVWDRCEKSIYLIVDGLLNYYFVRTTCASLLSLGLTKYDSLVRFNKRIIFISLSMDVLIIAMMSYPNDFVYMQFHPVAYLVKLNIEMAMSDLMVRIAAEGKDNVFRSKHHADQKDGKFVVLEQTAVKIGYDTRKVKHEFSTCDIYGMDSHHHLYTATVSAKNNSTT</sequence>
<dbReference type="Proteomes" id="UP000186594">
    <property type="component" value="Unassembled WGS sequence"/>
</dbReference>
<organism evidence="2 3">
    <name type="scientific">Neolecta irregularis (strain DAH-3)</name>
    <dbReference type="NCBI Taxonomy" id="1198029"/>
    <lineage>
        <taxon>Eukaryota</taxon>
        <taxon>Fungi</taxon>
        <taxon>Dikarya</taxon>
        <taxon>Ascomycota</taxon>
        <taxon>Taphrinomycotina</taxon>
        <taxon>Neolectales</taxon>
        <taxon>Neolectaceae</taxon>
        <taxon>Neolecta</taxon>
    </lineage>
</organism>
<proteinExistence type="predicted"/>
<accession>A0A1U7LU47</accession>
<keyword evidence="1" id="KW-0472">Membrane</keyword>